<reference evidence="6 7" key="1">
    <citation type="submission" date="2021-12" db="EMBL/GenBank/DDBJ databases">
        <title>Discovery of the Pendulisporaceae a myxobacterial family with distinct sporulation behavior and unique specialized metabolism.</title>
        <authorList>
            <person name="Garcia R."/>
            <person name="Popoff A."/>
            <person name="Bader C.D."/>
            <person name="Loehr J."/>
            <person name="Walesch S."/>
            <person name="Walt C."/>
            <person name="Boldt J."/>
            <person name="Bunk B."/>
            <person name="Haeckl F.J.F.P.J."/>
            <person name="Gunesch A.P."/>
            <person name="Birkelbach J."/>
            <person name="Nuebel U."/>
            <person name="Pietschmann T."/>
            <person name="Bach T."/>
            <person name="Mueller R."/>
        </authorList>
    </citation>
    <scope>NUCLEOTIDE SEQUENCE [LARGE SCALE GENOMIC DNA]</scope>
    <source>
        <strain evidence="6 7">MSr12523</strain>
    </source>
</reference>
<protein>
    <submittedName>
        <fullName evidence="6">TetR/AcrR family transcriptional regulator</fullName>
    </submittedName>
</protein>
<keyword evidence="3" id="KW-0804">Transcription</keyword>
<keyword evidence="7" id="KW-1185">Reference proteome</keyword>
<keyword evidence="1" id="KW-0805">Transcription regulation</keyword>
<feature type="DNA-binding region" description="H-T-H motif" evidence="4">
    <location>
        <begin position="30"/>
        <end position="49"/>
    </location>
</feature>
<evidence type="ECO:0000256" key="1">
    <source>
        <dbReference type="ARBA" id="ARBA00023015"/>
    </source>
</evidence>
<dbReference type="SUPFAM" id="SSF48498">
    <property type="entry name" value="Tetracyclin repressor-like, C-terminal domain"/>
    <property type="match status" value="1"/>
</dbReference>
<keyword evidence="2 4" id="KW-0238">DNA-binding</keyword>
<dbReference type="PANTHER" id="PTHR47506">
    <property type="entry name" value="TRANSCRIPTIONAL REGULATORY PROTEIN"/>
    <property type="match status" value="1"/>
</dbReference>
<evidence type="ECO:0000256" key="3">
    <source>
        <dbReference type="ARBA" id="ARBA00023163"/>
    </source>
</evidence>
<gene>
    <name evidence="6" type="ORF">LZC95_50995</name>
</gene>
<name>A0ABZ2K7T5_9BACT</name>
<organism evidence="6 7">
    <name type="scientific">Pendulispora brunnea</name>
    <dbReference type="NCBI Taxonomy" id="2905690"/>
    <lineage>
        <taxon>Bacteria</taxon>
        <taxon>Pseudomonadati</taxon>
        <taxon>Myxococcota</taxon>
        <taxon>Myxococcia</taxon>
        <taxon>Myxococcales</taxon>
        <taxon>Sorangiineae</taxon>
        <taxon>Pendulisporaceae</taxon>
        <taxon>Pendulispora</taxon>
    </lineage>
</organism>
<dbReference type="InterPro" id="IPR011075">
    <property type="entry name" value="TetR_C"/>
</dbReference>
<evidence type="ECO:0000313" key="6">
    <source>
        <dbReference type="EMBL" id="WXA94736.1"/>
    </source>
</evidence>
<dbReference type="InterPro" id="IPR036271">
    <property type="entry name" value="Tet_transcr_reg_TetR-rel_C_sf"/>
</dbReference>
<dbReference type="SUPFAM" id="SSF46689">
    <property type="entry name" value="Homeodomain-like"/>
    <property type="match status" value="1"/>
</dbReference>
<dbReference type="Gene3D" id="1.10.357.10">
    <property type="entry name" value="Tetracycline Repressor, domain 2"/>
    <property type="match status" value="1"/>
</dbReference>
<feature type="domain" description="HTH tetR-type" evidence="5">
    <location>
        <begin position="7"/>
        <end position="67"/>
    </location>
</feature>
<proteinExistence type="predicted"/>
<dbReference type="InterPro" id="IPR023772">
    <property type="entry name" value="DNA-bd_HTH_TetR-type_CS"/>
</dbReference>
<dbReference type="PANTHER" id="PTHR47506:SF1">
    <property type="entry name" value="HTH-TYPE TRANSCRIPTIONAL REGULATOR YJDC"/>
    <property type="match status" value="1"/>
</dbReference>
<evidence type="ECO:0000313" key="7">
    <source>
        <dbReference type="Proteomes" id="UP001379533"/>
    </source>
</evidence>
<dbReference type="PROSITE" id="PS01081">
    <property type="entry name" value="HTH_TETR_1"/>
    <property type="match status" value="1"/>
</dbReference>
<accession>A0ABZ2K7T5</accession>
<dbReference type="EMBL" id="CP089982">
    <property type="protein sequence ID" value="WXA94736.1"/>
    <property type="molecule type" value="Genomic_DNA"/>
</dbReference>
<sequence>MAGRPREFDRDEALLRARDAFWARGYEGTSMSDLVSEMGIASARIYAAFGSKEDLFREAVLLYEAREGGFATRALAEEPTARSAIERMMREAAATYTRPGKPRGCMVVTAATNIAKDNDPILAWLTEHRRARTASIVRRLEQAVVEGELAPDTDAQALGDLFAILMHGISVQARDGVSEERLLAVLPLAMDAFDRHAPAKKRGVVGASAVRRER</sequence>
<dbReference type="RefSeq" id="WP_394845347.1">
    <property type="nucleotide sequence ID" value="NZ_CP089982.1"/>
</dbReference>
<dbReference type="InterPro" id="IPR001647">
    <property type="entry name" value="HTH_TetR"/>
</dbReference>
<dbReference type="Gene3D" id="1.10.10.60">
    <property type="entry name" value="Homeodomain-like"/>
    <property type="match status" value="1"/>
</dbReference>
<dbReference type="Pfam" id="PF16925">
    <property type="entry name" value="TetR_C_13"/>
    <property type="match status" value="1"/>
</dbReference>
<dbReference type="InterPro" id="IPR009057">
    <property type="entry name" value="Homeodomain-like_sf"/>
</dbReference>
<dbReference type="PROSITE" id="PS50977">
    <property type="entry name" value="HTH_TETR_2"/>
    <property type="match status" value="1"/>
</dbReference>
<evidence type="ECO:0000256" key="4">
    <source>
        <dbReference type="PROSITE-ProRule" id="PRU00335"/>
    </source>
</evidence>
<evidence type="ECO:0000259" key="5">
    <source>
        <dbReference type="PROSITE" id="PS50977"/>
    </source>
</evidence>
<dbReference type="Pfam" id="PF00440">
    <property type="entry name" value="TetR_N"/>
    <property type="match status" value="1"/>
</dbReference>
<dbReference type="Proteomes" id="UP001379533">
    <property type="component" value="Chromosome"/>
</dbReference>
<evidence type="ECO:0000256" key="2">
    <source>
        <dbReference type="ARBA" id="ARBA00023125"/>
    </source>
</evidence>